<evidence type="ECO:0000313" key="2">
    <source>
        <dbReference type="EMBL" id="GBM79233.1"/>
    </source>
</evidence>
<gene>
    <name evidence="2" type="ORF">AVEN_250869_1</name>
</gene>
<name>A0A4Y2IN19_ARAVE</name>
<keyword evidence="3" id="KW-1185">Reference proteome</keyword>
<dbReference type="AlphaFoldDB" id="A0A4Y2IN19"/>
<feature type="region of interest" description="Disordered" evidence="1">
    <location>
        <begin position="89"/>
        <end position="112"/>
    </location>
</feature>
<dbReference type="Proteomes" id="UP000499080">
    <property type="component" value="Unassembled WGS sequence"/>
</dbReference>
<proteinExistence type="predicted"/>
<sequence>MLSRSTGEMAIPEDSPRGKVQRSFTSAPTSCSPSHRGGPRLLSTPRGQTIDPTVLHASSEAEINCVPRDNPSPPPQSSFALLQMRKKNKKVKGGGERMLMSSKNNDRRVNGTPMSVCQCVWGRGDLTDDYVNQ</sequence>
<organism evidence="2 3">
    <name type="scientific">Araneus ventricosus</name>
    <name type="common">Orbweaver spider</name>
    <name type="synonym">Epeira ventricosa</name>
    <dbReference type="NCBI Taxonomy" id="182803"/>
    <lineage>
        <taxon>Eukaryota</taxon>
        <taxon>Metazoa</taxon>
        <taxon>Ecdysozoa</taxon>
        <taxon>Arthropoda</taxon>
        <taxon>Chelicerata</taxon>
        <taxon>Arachnida</taxon>
        <taxon>Araneae</taxon>
        <taxon>Araneomorphae</taxon>
        <taxon>Entelegynae</taxon>
        <taxon>Araneoidea</taxon>
        <taxon>Araneidae</taxon>
        <taxon>Araneus</taxon>
    </lineage>
</organism>
<evidence type="ECO:0000256" key="1">
    <source>
        <dbReference type="SAM" id="MobiDB-lite"/>
    </source>
</evidence>
<comment type="caution">
    <text evidence="2">The sequence shown here is derived from an EMBL/GenBank/DDBJ whole genome shotgun (WGS) entry which is preliminary data.</text>
</comment>
<reference evidence="2 3" key="1">
    <citation type="journal article" date="2019" name="Sci. Rep.">
        <title>Orb-weaving spider Araneus ventricosus genome elucidates the spidroin gene catalogue.</title>
        <authorList>
            <person name="Kono N."/>
            <person name="Nakamura H."/>
            <person name="Ohtoshi R."/>
            <person name="Moran D.A.P."/>
            <person name="Shinohara A."/>
            <person name="Yoshida Y."/>
            <person name="Fujiwara M."/>
            <person name="Mori M."/>
            <person name="Tomita M."/>
            <person name="Arakawa K."/>
        </authorList>
    </citation>
    <scope>NUCLEOTIDE SEQUENCE [LARGE SCALE GENOMIC DNA]</scope>
</reference>
<feature type="region of interest" description="Disordered" evidence="1">
    <location>
        <begin position="1"/>
        <end position="49"/>
    </location>
</feature>
<feature type="compositionally biased region" description="Polar residues" evidence="1">
    <location>
        <begin position="22"/>
        <end position="33"/>
    </location>
</feature>
<accession>A0A4Y2IN19</accession>
<dbReference type="EMBL" id="BGPR01002810">
    <property type="protein sequence ID" value="GBM79233.1"/>
    <property type="molecule type" value="Genomic_DNA"/>
</dbReference>
<protein>
    <submittedName>
        <fullName evidence="2">Uncharacterized protein</fullName>
    </submittedName>
</protein>
<evidence type="ECO:0000313" key="3">
    <source>
        <dbReference type="Proteomes" id="UP000499080"/>
    </source>
</evidence>